<keyword evidence="5" id="KW-0418">Kinase</keyword>
<dbReference type="PROSITE" id="PS50816">
    <property type="entry name" value="NAF"/>
    <property type="match status" value="1"/>
</dbReference>
<feature type="domain" description="NAF" evidence="7">
    <location>
        <begin position="89"/>
        <end position="113"/>
    </location>
</feature>
<dbReference type="InterPro" id="IPR004041">
    <property type="entry name" value="NAF_dom"/>
</dbReference>
<dbReference type="PANTHER" id="PTHR43895:SF88">
    <property type="entry name" value="NON-SPECIFIC SERINE_THREONINE PROTEIN KINASE"/>
    <property type="match status" value="1"/>
</dbReference>
<dbReference type="GO" id="GO:0005524">
    <property type="term" value="F:ATP binding"/>
    <property type="evidence" value="ECO:0007669"/>
    <property type="project" value="UniProtKB-KW"/>
</dbReference>
<keyword evidence="6" id="KW-0067">ATP-binding</keyword>
<accession>A0A1U7VKC8</accession>
<dbReference type="PANTHER" id="PTHR43895">
    <property type="entry name" value="CALCIUM/CALMODULIN-DEPENDENT PROTEIN KINASE KINASE-RELATED"/>
    <property type="match status" value="1"/>
</dbReference>
<reference evidence="9" key="2">
    <citation type="submission" date="2025-08" db="UniProtKB">
        <authorList>
            <consortium name="RefSeq"/>
        </authorList>
    </citation>
    <scope>IDENTIFICATION</scope>
    <source>
        <tissue evidence="9">Leaf</tissue>
    </source>
</reference>
<evidence type="ECO:0000259" key="7">
    <source>
        <dbReference type="PROSITE" id="PS50816"/>
    </source>
</evidence>
<evidence type="ECO:0000256" key="3">
    <source>
        <dbReference type="ARBA" id="ARBA00022679"/>
    </source>
</evidence>
<dbReference type="SUPFAM" id="SSF56112">
    <property type="entry name" value="Protein kinase-like (PK-like)"/>
    <property type="match status" value="1"/>
</dbReference>
<evidence type="ECO:0000256" key="2">
    <source>
        <dbReference type="ARBA" id="ARBA00022527"/>
    </source>
</evidence>
<keyword evidence="2" id="KW-0723">Serine/threonine-protein kinase</keyword>
<dbReference type="InterPro" id="IPR018451">
    <property type="entry name" value="NAF/FISL_domain"/>
</dbReference>
<dbReference type="RefSeq" id="XP_009765416.1">
    <property type="nucleotide sequence ID" value="XM_009767114.1"/>
</dbReference>
<name>A0A1U7VKC8_NICSY</name>
<evidence type="ECO:0000256" key="6">
    <source>
        <dbReference type="ARBA" id="ARBA00022840"/>
    </source>
</evidence>
<dbReference type="Gene3D" id="1.10.510.10">
    <property type="entry name" value="Transferase(Phosphotransferase) domain 1"/>
    <property type="match status" value="1"/>
</dbReference>
<dbReference type="GO" id="GO:0004674">
    <property type="term" value="F:protein serine/threonine kinase activity"/>
    <property type="evidence" value="ECO:0007669"/>
    <property type="project" value="UniProtKB-KW"/>
</dbReference>
<dbReference type="Proteomes" id="UP000189701">
    <property type="component" value="Unplaced"/>
</dbReference>
<keyword evidence="4" id="KW-0547">Nucleotide-binding</keyword>
<protein>
    <recommendedName>
        <fullName evidence="1">non-specific serine/threonine protein kinase</fullName>
        <ecNumber evidence="1">2.7.11.1</ecNumber>
    </recommendedName>
</protein>
<dbReference type="AlphaFoldDB" id="A0A1U7VKC8"/>
<evidence type="ECO:0000313" key="9">
    <source>
        <dbReference type="RefSeq" id="XP_009765416.1"/>
    </source>
</evidence>
<dbReference type="EC" id="2.7.11.1" evidence="1"/>
<dbReference type="STRING" id="4096.A0A1U7VKC8"/>
<gene>
    <name evidence="9" type="primary">LOC104216967</name>
</gene>
<dbReference type="eggNOG" id="KOG0583">
    <property type="taxonomic scope" value="Eukaryota"/>
</dbReference>
<proteinExistence type="predicted"/>
<keyword evidence="3" id="KW-0808">Transferase</keyword>
<evidence type="ECO:0000256" key="1">
    <source>
        <dbReference type="ARBA" id="ARBA00012513"/>
    </source>
</evidence>
<sequence length="137" mass="15704">MEMYKKISKGEFKCPEYFPPEVKKRLSRILDRNPCSRIALAKLMDNHWFKKGFKQIDKTPILDQVQDNSPRKVFDIVADSDVECSSGQKEPTCLNAFDIISLSPGFDLSSLFEKDKSHRSKARFKTQKTASTIVSIL</sequence>
<organism evidence="8 9">
    <name type="scientific">Nicotiana sylvestris</name>
    <name type="common">Wood tobacco</name>
    <name type="synonym">South American tobacco</name>
    <dbReference type="NCBI Taxonomy" id="4096"/>
    <lineage>
        <taxon>Eukaryota</taxon>
        <taxon>Viridiplantae</taxon>
        <taxon>Streptophyta</taxon>
        <taxon>Embryophyta</taxon>
        <taxon>Tracheophyta</taxon>
        <taxon>Spermatophyta</taxon>
        <taxon>Magnoliopsida</taxon>
        <taxon>eudicotyledons</taxon>
        <taxon>Gunneridae</taxon>
        <taxon>Pentapetalae</taxon>
        <taxon>asterids</taxon>
        <taxon>lamiids</taxon>
        <taxon>Solanales</taxon>
        <taxon>Solanaceae</taxon>
        <taxon>Nicotianoideae</taxon>
        <taxon>Nicotianeae</taxon>
        <taxon>Nicotiana</taxon>
    </lineage>
</organism>
<dbReference type="GO" id="GO:0007165">
    <property type="term" value="P:signal transduction"/>
    <property type="evidence" value="ECO:0007669"/>
    <property type="project" value="InterPro"/>
</dbReference>
<evidence type="ECO:0000256" key="5">
    <source>
        <dbReference type="ARBA" id="ARBA00022777"/>
    </source>
</evidence>
<dbReference type="Gene3D" id="3.30.310.80">
    <property type="entry name" value="Kinase associated domain 1, KA1"/>
    <property type="match status" value="1"/>
</dbReference>
<dbReference type="InterPro" id="IPR011009">
    <property type="entry name" value="Kinase-like_dom_sf"/>
</dbReference>
<evidence type="ECO:0000256" key="4">
    <source>
        <dbReference type="ARBA" id="ARBA00022741"/>
    </source>
</evidence>
<evidence type="ECO:0000313" key="8">
    <source>
        <dbReference type="Proteomes" id="UP000189701"/>
    </source>
</evidence>
<dbReference type="Pfam" id="PF03822">
    <property type="entry name" value="NAF"/>
    <property type="match status" value="1"/>
</dbReference>
<reference evidence="8" key="1">
    <citation type="journal article" date="2013" name="Genome Biol.">
        <title>Reference genomes and transcriptomes of Nicotiana sylvestris and Nicotiana tomentosiformis.</title>
        <authorList>
            <person name="Sierro N."/>
            <person name="Battey J.N."/>
            <person name="Ouadi S."/>
            <person name="Bovet L."/>
            <person name="Goepfert S."/>
            <person name="Bakaher N."/>
            <person name="Peitsch M.C."/>
            <person name="Ivanov N.V."/>
        </authorList>
    </citation>
    <scope>NUCLEOTIDE SEQUENCE [LARGE SCALE GENOMIC DNA]</scope>
</reference>
<keyword evidence="8" id="KW-1185">Reference proteome</keyword>